<keyword evidence="4" id="KW-0812">Transmembrane</keyword>
<evidence type="ECO:0000256" key="5">
    <source>
        <dbReference type="ARBA" id="ARBA00022989"/>
    </source>
</evidence>
<dbReference type="EMBL" id="CP025611">
    <property type="protein sequence ID" value="AUN29069.1"/>
    <property type="molecule type" value="Genomic_DNA"/>
</dbReference>
<reference evidence="7 8" key="1">
    <citation type="submission" date="2017-12" db="EMBL/GenBank/DDBJ databases">
        <title>Genomes of bacteria within cyanobacterial aggregates.</title>
        <authorList>
            <person name="Cai H."/>
        </authorList>
    </citation>
    <scope>NUCLEOTIDE SEQUENCE [LARGE SCALE GENOMIC DNA]</scope>
    <source>
        <strain evidence="7 8">TH16</strain>
    </source>
</reference>
<name>A0A2K9N7L3_9PROT</name>
<evidence type="ECO:0000256" key="3">
    <source>
        <dbReference type="ARBA" id="ARBA00022475"/>
    </source>
</evidence>
<keyword evidence="6" id="KW-0472">Membrane</keyword>
<proteinExistence type="inferred from homology"/>
<comment type="similarity">
    <text evidence="2">Belongs to the UPF0324 family.</text>
</comment>
<accession>A0A2K9N7L3</accession>
<evidence type="ECO:0000256" key="4">
    <source>
        <dbReference type="ARBA" id="ARBA00022692"/>
    </source>
</evidence>
<dbReference type="OrthoDB" id="5393513at2"/>
<evidence type="ECO:0000256" key="6">
    <source>
        <dbReference type="ARBA" id="ARBA00023136"/>
    </source>
</evidence>
<dbReference type="InterPro" id="IPR018383">
    <property type="entry name" value="UPF0324_pro"/>
</dbReference>
<dbReference type="GO" id="GO:0005886">
    <property type="term" value="C:plasma membrane"/>
    <property type="evidence" value="ECO:0007669"/>
    <property type="project" value="UniProtKB-SubCell"/>
</dbReference>
<comment type="subcellular location">
    <subcellularLocation>
        <location evidence="1">Cell membrane</location>
        <topology evidence="1">Multi-pass membrane protein</topology>
    </subcellularLocation>
</comment>
<dbReference type="Proteomes" id="UP000234752">
    <property type="component" value="Chromosome eg_1"/>
</dbReference>
<protein>
    <submittedName>
        <fullName evidence="7">Putative sulfate exporter family transporter</fullName>
    </submittedName>
</protein>
<dbReference type="Pfam" id="PF03601">
    <property type="entry name" value="Cons_hypoth698"/>
    <property type="match status" value="1"/>
</dbReference>
<dbReference type="PANTHER" id="PTHR30106">
    <property type="entry name" value="INNER MEMBRANE PROTEIN YEIH-RELATED"/>
    <property type="match status" value="1"/>
</dbReference>
<evidence type="ECO:0000256" key="2">
    <source>
        <dbReference type="ARBA" id="ARBA00007977"/>
    </source>
</evidence>
<dbReference type="PANTHER" id="PTHR30106:SF2">
    <property type="entry name" value="UPF0324 INNER MEMBRANE PROTEIN YEIH"/>
    <property type="match status" value="1"/>
</dbReference>
<dbReference type="RefSeq" id="WP_102110819.1">
    <property type="nucleotide sequence ID" value="NZ_BMGN01000004.1"/>
</dbReference>
<keyword evidence="5" id="KW-1133">Transmembrane helix</keyword>
<keyword evidence="8" id="KW-1185">Reference proteome</keyword>
<sequence length="339" mass="35059">MSLATAPAPANRLEWARGVLPGLIATIVVALAATYLSDHYNAPSMVFALLLGMALNTLPGEPRYAPGIALSARTLLRLSVAMLGLRITFAQVGDLGWSTAAMVVCAVPLTIGFGWVLSKLTGVGGRFGVLSGGAVGICGASAAMAIAAAWPRRDSERDTVVIIACITSLSTMAMLAYPAIGGWLGLDAVQAGRFFGGSIHDVAQVVGAGYSQSPQAGDTATVVKLMRVAMLLPVVIAITLLAARRRTANDGEAKVTPLPGFLIGFVVLAFLNGMGWVPAPVTSVLTELSRWLLLISVAALGMKTSAKDIMEVGRAAIAMVVAETAFIALFVLGWIELIG</sequence>
<evidence type="ECO:0000256" key="1">
    <source>
        <dbReference type="ARBA" id="ARBA00004651"/>
    </source>
</evidence>
<dbReference type="AlphaFoldDB" id="A0A2K9N7L3"/>
<evidence type="ECO:0000313" key="7">
    <source>
        <dbReference type="EMBL" id="AUN29069.1"/>
    </source>
</evidence>
<evidence type="ECO:0000313" key="8">
    <source>
        <dbReference type="Proteomes" id="UP000234752"/>
    </source>
</evidence>
<gene>
    <name evidence="7" type="ORF">C0V82_01485</name>
</gene>
<keyword evidence="3" id="KW-1003">Cell membrane</keyword>
<dbReference type="KEGG" id="ncb:C0V82_01485"/>
<organism evidence="7 8">
    <name type="scientific">Niveispirillum cyanobacteriorum</name>
    <dbReference type="NCBI Taxonomy" id="1612173"/>
    <lineage>
        <taxon>Bacteria</taxon>
        <taxon>Pseudomonadati</taxon>
        <taxon>Pseudomonadota</taxon>
        <taxon>Alphaproteobacteria</taxon>
        <taxon>Rhodospirillales</taxon>
        <taxon>Azospirillaceae</taxon>
        <taxon>Niveispirillum</taxon>
    </lineage>
</organism>